<evidence type="ECO:0000256" key="1">
    <source>
        <dbReference type="SAM" id="SignalP"/>
    </source>
</evidence>
<protein>
    <submittedName>
        <fullName evidence="2">Uncharacterized protein</fullName>
    </submittedName>
</protein>
<accession>A0A495BLV3</accession>
<gene>
    <name evidence="2" type="ORF">C8E02_0225</name>
</gene>
<name>A0A495BLV3_VOGIN</name>
<sequence length="196" mass="22177">MSLLRPTLSRMAALLALLLATGSYAAETLPAELRPFVQKGYSVLSLDEVDLNRDGRKETVLVVEADDTTNDEGPRSLLLFSRTPAGKLTLASRNDKAILCRRCGGIFGDPYEGMNFQAGGFTLLHYGGSNWRWRLDIRFAWSRRDQTWQLVEVDTESFHTSDPDNGKSRRYRPPRDFGLINLAGFDYENWEGRGKR</sequence>
<evidence type="ECO:0000313" key="3">
    <source>
        <dbReference type="Proteomes" id="UP000279384"/>
    </source>
</evidence>
<keyword evidence="1" id="KW-0732">Signal</keyword>
<evidence type="ECO:0000313" key="2">
    <source>
        <dbReference type="EMBL" id="RKQ62169.1"/>
    </source>
</evidence>
<feature type="chain" id="PRO_5019782617" evidence="1">
    <location>
        <begin position="26"/>
        <end position="196"/>
    </location>
</feature>
<feature type="signal peptide" evidence="1">
    <location>
        <begin position="1"/>
        <end position="25"/>
    </location>
</feature>
<comment type="caution">
    <text evidence="2">The sequence shown here is derived from an EMBL/GenBank/DDBJ whole genome shotgun (WGS) entry which is preliminary data.</text>
</comment>
<reference evidence="2 3" key="1">
    <citation type="submission" date="2018-10" db="EMBL/GenBank/DDBJ databases">
        <title>Genomic Encyclopedia of Type Strains, Phase IV (KMG-IV): sequencing the most valuable type-strain genomes for metagenomic binning, comparative biology and taxonomic classification.</title>
        <authorList>
            <person name="Goeker M."/>
        </authorList>
    </citation>
    <scope>NUCLEOTIDE SEQUENCE [LARGE SCALE GENOMIC DNA]</scope>
    <source>
        <strain evidence="2 3">DSM 3303</strain>
    </source>
</reference>
<organism evidence="2 3">
    <name type="scientific">Vogesella indigofera</name>
    <name type="common">Pseudomonas indigofera</name>
    <dbReference type="NCBI Taxonomy" id="45465"/>
    <lineage>
        <taxon>Bacteria</taxon>
        <taxon>Pseudomonadati</taxon>
        <taxon>Pseudomonadota</taxon>
        <taxon>Betaproteobacteria</taxon>
        <taxon>Neisseriales</taxon>
        <taxon>Chromobacteriaceae</taxon>
        <taxon>Vogesella</taxon>
    </lineage>
</organism>
<dbReference type="Proteomes" id="UP000279384">
    <property type="component" value="Unassembled WGS sequence"/>
</dbReference>
<dbReference type="RefSeq" id="WP_147424405.1">
    <property type="nucleotide sequence ID" value="NZ_RBID01000002.1"/>
</dbReference>
<dbReference type="AlphaFoldDB" id="A0A495BLV3"/>
<proteinExistence type="predicted"/>
<dbReference type="EMBL" id="RBID01000002">
    <property type="protein sequence ID" value="RKQ62169.1"/>
    <property type="molecule type" value="Genomic_DNA"/>
</dbReference>